<evidence type="ECO:0000256" key="1">
    <source>
        <dbReference type="SAM" id="MobiDB-lite"/>
    </source>
</evidence>
<accession>A0A4P9Z641</accession>
<dbReference type="AlphaFoldDB" id="A0A4P9Z641"/>
<evidence type="ECO:0008006" key="4">
    <source>
        <dbReference type="Google" id="ProtNLM"/>
    </source>
</evidence>
<proteinExistence type="predicted"/>
<evidence type="ECO:0000313" key="2">
    <source>
        <dbReference type="EMBL" id="RKP27120.1"/>
    </source>
</evidence>
<protein>
    <recommendedName>
        <fullName evidence="4">Endoglucanase</fullName>
    </recommendedName>
</protein>
<dbReference type="PANTHER" id="PTHR36182:SF2">
    <property type="entry name" value="LYTIC POLYSACCHARIDE MONOOXYGENASE"/>
    <property type="match status" value="1"/>
</dbReference>
<gene>
    <name evidence="2" type="ORF">SYNPS1DRAFT_2313</name>
</gene>
<name>A0A4P9Z641_9FUNG</name>
<dbReference type="EMBL" id="KZ989266">
    <property type="protein sequence ID" value="RKP27120.1"/>
    <property type="molecule type" value="Genomic_DNA"/>
</dbReference>
<dbReference type="Gene3D" id="2.70.50.70">
    <property type="match status" value="1"/>
</dbReference>
<sequence>LLLHGVAGHMQMHSPIPRGDPRNKEYGESTTLLSAPLNGRKNPGKFPCRYQKEGPITAKYTAGKNFTVEFMQGSPHMGGHCQFAFSYDNGKTWVVLRTIIDMCFEGKAPYTYSVALPKGARNGRGLLGWAYINAGGNLEYYMNCADVEVSGGSDEGSLTGPELLVARMPG</sequence>
<feature type="non-terminal residue" evidence="2">
    <location>
        <position position="1"/>
    </location>
</feature>
<feature type="non-terminal residue" evidence="2">
    <location>
        <position position="170"/>
    </location>
</feature>
<keyword evidence="3" id="KW-1185">Reference proteome</keyword>
<evidence type="ECO:0000313" key="3">
    <source>
        <dbReference type="Proteomes" id="UP000278143"/>
    </source>
</evidence>
<dbReference type="OrthoDB" id="2342176at2759"/>
<organism evidence="2 3">
    <name type="scientific">Syncephalis pseudoplumigaleata</name>
    <dbReference type="NCBI Taxonomy" id="1712513"/>
    <lineage>
        <taxon>Eukaryota</taxon>
        <taxon>Fungi</taxon>
        <taxon>Fungi incertae sedis</taxon>
        <taxon>Zoopagomycota</taxon>
        <taxon>Zoopagomycotina</taxon>
        <taxon>Zoopagomycetes</taxon>
        <taxon>Zoopagales</taxon>
        <taxon>Piptocephalidaceae</taxon>
        <taxon>Syncephalis</taxon>
    </lineage>
</organism>
<feature type="region of interest" description="Disordered" evidence="1">
    <location>
        <begin position="7"/>
        <end position="26"/>
    </location>
</feature>
<dbReference type="PANTHER" id="PTHR36182">
    <property type="entry name" value="PROTEIN, PUTATIVE (AFU_ORTHOLOGUE AFUA_6G10930)-RELATED"/>
    <property type="match status" value="1"/>
</dbReference>
<dbReference type="Proteomes" id="UP000278143">
    <property type="component" value="Unassembled WGS sequence"/>
</dbReference>
<reference evidence="3" key="1">
    <citation type="journal article" date="2018" name="Nat. Microbiol.">
        <title>Leveraging single-cell genomics to expand the fungal tree of life.</title>
        <authorList>
            <person name="Ahrendt S.R."/>
            <person name="Quandt C.A."/>
            <person name="Ciobanu D."/>
            <person name="Clum A."/>
            <person name="Salamov A."/>
            <person name="Andreopoulos B."/>
            <person name="Cheng J.F."/>
            <person name="Woyke T."/>
            <person name="Pelin A."/>
            <person name="Henrissat B."/>
            <person name="Reynolds N.K."/>
            <person name="Benny G.L."/>
            <person name="Smith M.E."/>
            <person name="James T.Y."/>
            <person name="Grigoriev I.V."/>
        </authorList>
    </citation>
    <scope>NUCLEOTIDE SEQUENCE [LARGE SCALE GENOMIC DNA]</scope>
    <source>
        <strain evidence="3">Benny S71-1</strain>
    </source>
</reference>